<organism evidence="10">
    <name type="scientific">Solanum chacoense</name>
    <name type="common">Chaco potato</name>
    <dbReference type="NCBI Taxonomy" id="4108"/>
    <lineage>
        <taxon>Eukaryota</taxon>
        <taxon>Viridiplantae</taxon>
        <taxon>Streptophyta</taxon>
        <taxon>Embryophyta</taxon>
        <taxon>Tracheophyta</taxon>
        <taxon>Spermatophyta</taxon>
        <taxon>Magnoliopsida</taxon>
        <taxon>eudicotyledons</taxon>
        <taxon>Gunneridae</taxon>
        <taxon>Pentapetalae</taxon>
        <taxon>asterids</taxon>
        <taxon>lamiids</taxon>
        <taxon>Solanales</taxon>
        <taxon>Solanaceae</taxon>
        <taxon>Solanoideae</taxon>
        <taxon>Solaneae</taxon>
        <taxon>Solanum</taxon>
    </lineage>
</organism>
<dbReference type="GO" id="GO:0009873">
    <property type="term" value="P:ethylene-activated signaling pathway"/>
    <property type="evidence" value="ECO:0007669"/>
    <property type="project" value="UniProtKB-KW"/>
</dbReference>
<dbReference type="InterPro" id="IPR036955">
    <property type="entry name" value="AP2/ERF_dom_sf"/>
</dbReference>
<name>A0A0V0H9K4_SOLCH</name>
<accession>A0A0V0H9K4</accession>
<evidence type="ECO:0000256" key="8">
    <source>
        <dbReference type="ARBA" id="ARBA00024343"/>
    </source>
</evidence>
<dbReference type="Pfam" id="PF00847">
    <property type="entry name" value="AP2"/>
    <property type="match status" value="1"/>
</dbReference>
<evidence type="ECO:0000313" key="10">
    <source>
        <dbReference type="EMBL" id="JAP16695.1"/>
    </source>
</evidence>
<dbReference type="InterPro" id="IPR051758">
    <property type="entry name" value="ERF/AP2-like"/>
</dbReference>
<dbReference type="SMART" id="SM00380">
    <property type="entry name" value="AP2"/>
    <property type="match status" value="1"/>
</dbReference>
<evidence type="ECO:0000256" key="3">
    <source>
        <dbReference type="ARBA" id="ARBA00023015"/>
    </source>
</evidence>
<evidence type="ECO:0000256" key="7">
    <source>
        <dbReference type="ARBA" id="ARBA00023242"/>
    </source>
</evidence>
<keyword evidence="2" id="KW-0936">Ethylene signaling pathway</keyword>
<dbReference type="GO" id="GO:0000976">
    <property type="term" value="F:transcription cis-regulatory region binding"/>
    <property type="evidence" value="ECO:0007669"/>
    <property type="project" value="UniProtKB-ARBA"/>
</dbReference>
<dbReference type="EMBL" id="GEDG01023498">
    <property type="protein sequence ID" value="JAP16695.1"/>
    <property type="molecule type" value="Transcribed_RNA"/>
</dbReference>
<dbReference type="PROSITE" id="PS51032">
    <property type="entry name" value="AP2_ERF"/>
    <property type="match status" value="1"/>
</dbReference>
<dbReference type="InterPro" id="IPR016177">
    <property type="entry name" value="DNA-bd_dom_sf"/>
</dbReference>
<evidence type="ECO:0000256" key="5">
    <source>
        <dbReference type="ARBA" id="ARBA00023159"/>
    </source>
</evidence>
<dbReference type="GO" id="GO:0003700">
    <property type="term" value="F:DNA-binding transcription factor activity"/>
    <property type="evidence" value="ECO:0007669"/>
    <property type="project" value="InterPro"/>
</dbReference>
<dbReference type="AlphaFoldDB" id="A0A0V0H9K4"/>
<comment type="subcellular location">
    <subcellularLocation>
        <location evidence="1">Nucleus</location>
    </subcellularLocation>
</comment>
<feature type="domain" description="AP2/ERF" evidence="9">
    <location>
        <begin position="48"/>
        <end position="105"/>
    </location>
</feature>
<dbReference type="SUPFAM" id="SSF54171">
    <property type="entry name" value="DNA-binding domain"/>
    <property type="match status" value="1"/>
</dbReference>
<dbReference type="PANTHER" id="PTHR31657">
    <property type="entry name" value="ETHYLENE-RESPONSIVE TRANSCRIPTION FACTOR ERF061"/>
    <property type="match status" value="1"/>
</dbReference>
<dbReference type="CDD" id="cd00018">
    <property type="entry name" value="AP2"/>
    <property type="match status" value="1"/>
</dbReference>
<dbReference type="InterPro" id="IPR001471">
    <property type="entry name" value="AP2/ERF_dom"/>
</dbReference>
<dbReference type="Gene3D" id="3.30.730.10">
    <property type="entry name" value="AP2/ERF domain"/>
    <property type="match status" value="1"/>
</dbReference>
<protein>
    <submittedName>
        <fullName evidence="10">Putative ovule protein</fullName>
    </submittedName>
</protein>
<evidence type="ECO:0000256" key="6">
    <source>
        <dbReference type="ARBA" id="ARBA00023163"/>
    </source>
</evidence>
<evidence type="ECO:0000256" key="2">
    <source>
        <dbReference type="ARBA" id="ARBA00022745"/>
    </source>
</evidence>
<keyword evidence="6" id="KW-0804">Transcription</keyword>
<proteinExistence type="inferred from homology"/>
<dbReference type="GO" id="GO:0005634">
    <property type="term" value="C:nucleus"/>
    <property type="evidence" value="ECO:0007669"/>
    <property type="project" value="UniProtKB-SubCell"/>
</dbReference>
<keyword evidence="5" id="KW-0010">Activator</keyword>
<dbReference type="PRINTS" id="PR00367">
    <property type="entry name" value="ETHRSPELEMNT"/>
</dbReference>
<evidence type="ECO:0000259" key="9">
    <source>
        <dbReference type="PROSITE" id="PS51032"/>
    </source>
</evidence>
<evidence type="ECO:0000256" key="4">
    <source>
        <dbReference type="ARBA" id="ARBA00023125"/>
    </source>
</evidence>
<sequence>MILHQVIVTLIGNHLLKIKLMISFAPQSCFNQCRTTDNGTRTTTMMNVYGTVSQRHWGKWVAEIRLPRKRTRLWLGTFGSTEEAAFACDVEASRLRGTVARLNFSSF</sequence>
<comment type="similarity">
    <text evidence="8">Belongs to the AP2/ERF transcription factor family. ERF subfamily.</text>
</comment>
<evidence type="ECO:0000256" key="1">
    <source>
        <dbReference type="ARBA" id="ARBA00004123"/>
    </source>
</evidence>
<keyword evidence="3" id="KW-0805">Transcription regulation</keyword>
<keyword evidence="4" id="KW-0238">DNA-binding</keyword>
<reference evidence="10" key="1">
    <citation type="submission" date="2015-12" db="EMBL/GenBank/DDBJ databases">
        <title>Gene expression during late stages of embryo sac development: a critical building block for successful pollen-pistil interactions.</title>
        <authorList>
            <person name="Liu Y."/>
            <person name="Joly V."/>
            <person name="Sabar M."/>
            <person name="Matton D.P."/>
        </authorList>
    </citation>
    <scope>NUCLEOTIDE SEQUENCE</scope>
</reference>
<keyword evidence="7" id="KW-0539">Nucleus</keyword>
<dbReference type="PANTHER" id="PTHR31657:SF42">
    <property type="entry name" value="ETHYLENE-RESPONSIVE TRANSCRIPTION FACTOR SHINE 3-LIKE"/>
    <property type="match status" value="1"/>
</dbReference>